<accession>A0A1M5T8X0</accession>
<dbReference type="Proteomes" id="UP000242592">
    <property type="component" value="Unassembled WGS sequence"/>
</dbReference>
<dbReference type="OrthoDB" id="44283at2"/>
<dbReference type="CDD" id="cd09008">
    <property type="entry name" value="MTAN"/>
    <property type="match status" value="1"/>
</dbReference>
<dbReference type="GO" id="GO:0005829">
    <property type="term" value="C:cytosol"/>
    <property type="evidence" value="ECO:0007669"/>
    <property type="project" value="TreeGrafter"/>
</dbReference>
<dbReference type="Pfam" id="PF01048">
    <property type="entry name" value="PNP_UDP_1"/>
    <property type="match status" value="1"/>
</dbReference>
<evidence type="ECO:0000313" key="2">
    <source>
        <dbReference type="EMBL" id="SHH47162.1"/>
    </source>
</evidence>
<reference evidence="3" key="1">
    <citation type="submission" date="2016-11" db="EMBL/GenBank/DDBJ databases">
        <authorList>
            <person name="Varghese N."/>
            <person name="Submissions S."/>
        </authorList>
    </citation>
    <scope>NUCLEOTIDE SEQUENCE [LARGE SCALE GENOMIC DNA]</scope>
    <source>
        <strain evidence="3">DSM 15807</strain>
    </source>
</reference>
<organism evidence="2 3">
    <name type="scientific">Thermosipho atlanticus DSM 15807</name>
    <dbReference type="NCBI Taxonomy" id="1123380"/>
    <lineage>
        <taxon>Bacteria</taxon>
        <taxon>Thermotogati</taxon>
        <taxon>Thermotogota</taxon>
        <taxon>Thermotogae</taxon>
        <taxon>Thermotogales</taxon>
        <taxon>Fervidobacteriaceae</taxon>
        <taxon>Thermosipho</taxon>
    </lineage>
</organism>
<feature type="domain" description="Nucleoside phosphorylase" evidence="1">
    <location>
        <begin position="24"/>
        <end position="213"/>
    </location>
</feature>
<dbReference type="RefSeq" id="WP_073073238.1">
    <property type="nucleotide sequence ID" value="NZ_FQXN01000004.1"/>
</dbReference>
<evidence type="ECO:0000313" key="3">
    <source>
        <dbReference type="Proteomes" id="UP000242592"/>
    </source>
</evidence>
<dbReference type="GO" id="GO:0019284">
    <property type="term" value="P:L-methionine salvage from S-adenosylmethionine"/>
    <property type="evidence" value="ECO:0007669"/>
    <property type="project" value="TreeGrafter"/>
</dbReference>
<keyword evidence="3" id="KW-1185">Reference proteome</keyword>
<dbReference type="InterPro" id="IPR035994">
    <property type="entry name" value="Nucleoside_phosphorylase_sf"/>
</dbReference>
<dbReference type="GO" id="GO:0008782">
    <property type="term" value="F:adenosylhomocysteine nucleosidase activity"/>
    <property type="evidence" value="ECO:0007669"/>
    <property type="project" value="TreeGrafter"/>
</dbReference>
<evidence type="ECO:0000259" key="1">
    <source>
        <dbReference type="Pfam" id="PF01048"/>
    </source>
</evidence>
<dbReference type="InterPro" id="IPR000845">
    <property type="entry name" value="Nucleoside_phosphorylase_d"/>
</dbReference>
<dbReference type="GO" id="GO:0008930">
    <property type="term" value="F:methylthioadenosine nucleosidase activity"/>
    <property type="evidence" value="ECO:0007669"/>
    <property type="project" value="TreeGrafter"/>
</dbReference>
<dbReference type="PANTHER" id="PTHR46832:SF1">
    <property type="entry name" value="5'-METHYLTHIOADENOSINE_S-ADENOSYLHOMOCYSTEINE NUCLEOSIDASE"/>
    <property type="match status" value="1"/>
</dbReference>
<dbReference type="EMBL" id="FQXN01000004">
    <property type="protein sequence ID" value="SHH47162.1"/>
    <property type="molecule type" value="Genomic_DNA"/>
</dbReference>
<dbReference type="GO" id="GO:0009116">
    <property type="term" value="P:nucleoside metabolic process"/>
    <property type="evidence" value="ECO:0007669"/>
    <property type="project" value="InterPro"/>
</dbReference>
<sequence>MIVITSVLKDEIIGAFRELLPVLQNGEILKRPFTRGLIGTNEVVLSYGFIGKVEAAMMAQALIDKFQPKYFIHCGSAGALNPERKIGEIICGTEYIEHDIYSRDMKCSKITASQSLVERICDVYDNIILGPITSGDVFVESEKEKEKIYNETLAEIVDMDSAAIAKVCYENGVEFCALKIIIDTSKEETRIEYQRNIKKLAPFPSAIVAEMLEKHLL</sequence>
<dbReference type="PANTHER" id="PTHR46832">
    <property type="entry name" value="5'-METHYLTHIOADENOSINE/S-ADENOSYLHOMOCYSTEINE NUCLEOSIDASE"/>
    <property type="match status" value="1"/>
</dbReference>
<proteinExistence type="predicted"/>
<dbReference type="SUPFAM" id="SSF53167">
    <property type="entry name" value="Purine and uridine phosphorylases"/>
    <property type="match status" value="1"/>
</dbReference>
<dbReference type="AlphaFoldDB" id="A0A1M5T8X0"/>
<protein>
    <submittedName>
        <fullName evidence="2">Adenosylhomocysteine nucleosidase</fullName>
    </submittedName>
</protein>
<gene>
    <name evidence="2" type="ORF">SAMN02745199_1229</name>
</gene>
<name>A0A1M5T8X0_9BACT</name>
<dbReference type="STRING" id="1123380.SAMN02745199_1229"/>
<dbReference type="Gene3D" id="3.40.50.1580">
    <property type="entry name" value="Nucleoside phosphorylase domain"/>
    <property type="match status" value="1"/>
</dbReference>